<evidence type="ECO:0000313" key="3">
    <source>
        <dbReference type="Proteomes" id="UP001165121"/>
    </source>
</evidence>
<dbReference type="EMBL" id="BSXT01000936">
    <property type="protein sequence ID" value="GMF36352.1"/>
    <property type="molecule type" value="Genomic_DNA"/>
</dbReference>
<feature type="compositionally biased region" description="Acidic residues" evidence="1">
    <location>
        <begin position="12"/>
        <end position="22"/>
    </location>
</feature>
<accession>A0A9W7CMX6</accession>
<reference evidence="2" key="1">
    <citation type="submission" date="2023-04" db="EMBL/GenBank/DDBJ databases">
        <title>Phytophthora fragariaefolia NBRC 109709.</title>
        <authorList>
            <person name="Ichikawa N."/>
            <person name="Sato H."/>
            <person name="Tonouchi N."/>
        </authorList>
    </citation>
    <scope>NUCLEOTIDE SEQUENCE</scope>
    <source>
        <strain evidence="2">NBRC 109709</strain>
    </source>
</reference>
<evidence type="ECO:0000313" key="2">
    <source>
        <dbReference type="EMBL" id="GMF36352.1"/>
    </source>
</evidence>
<feature type="region of interest" description="Disordered" evidence="1">
    <location>
        <begin position="1"/>
        <end position="26"/>
    </location>
</feature>
<sequence>MKRAPSATGLSDDGDEKMEEAETTTVEVESYAQKASQAVWKVIEPLVPGARIRFGHIGVGERSAQPADRSGNEVDETARHGLRWELHGFCS</sequence>
<name>A0A9W7CMX6_9STRA</name>
<gene>
    <name evidence="2" type="ORF">Pfra01_000987700</name>
</gene>
<dbReference type="Proteomes" id="UP001165121">
    <property type="component" value="Unassembled WGS sequence"/>
</dbReference>
<keyword evidence="3" id="KW-1185">Reference proteome</keyword>
<comment type="caution">
    <text evidence="2">The sequence shown here is derived from an EMBL/GenBank/DDBJ whole genome shotgun (WGS) entry which is preliminary data.</text>
</comment>
<proteinExistence type="predicted"/>
<dbReference type="AlphaFoldDB" id="A0A9W7CMX6"/>
<organism evidence="2 3">
    <name type="scientific">Phytophthora fragariaefolia</name>
    <dbReference type="NCBI Taxonomy" id="1490495"/>
    <lineage>
        <taxon>Eukaryota</taxon>
        <taxon>Sar</taxon>
        <taxon>Stramenopiles</taxon>
        <taxon>Oomycota</taxon>
        <taxon>Peronosporomycetes</taxon>
        <taxon>Peronosporales</taxon>
        <taxon>Peronosporaceae</taxon>
        <taxon>Phytophthora</taxon>
    </lineage>
</organism>
<protein>
    <submittedName>
        <fullName evidence="2">Unnamed protein product</fullName>
    </submittedName>
</protein>
<dbReference type="OrthoDB" id="143838at2759"/>
<evidence type="ECO:0000256" key="1">
    <source>
        <dbReference type="SAM" id="MobiDB-lite"/>
    </source>
</evidence>